<organism evidence="1 2">
    <name type="scientific">Martelella alba</name>
    <dbReference type="NCBI Taxonomy" id="2590451"/>
    <lineage>
        <taxon>Bacteria</taxon>
        <taxon>Pseudomonadati</taxon>
        <taxon>Pseudomonadota</taxon>
        <taxon>Alphaproteobacteria</taxon>
        <taxon>Hyphomicrobiales</taxon>
        <taxon>Aurantimonadaceae</taxon>
        <taxon>Martelella</taxon>
    </lineage>
</organism>
<accession>A0A506UBF9</accession>
<comment type="caution">
    <text evidence="1">The sequence shown here is derived from an EMBL/GenBank/DDBJ whole genome shotgun (WGS) entry which is preliminary data.</text>
</comment>
<reference evidence="1 2" key="1">
    <citation type="submission" date="2019-06" db="EMBL/GenBank/DDBJ databases">
        <authorList>
            <person name="Li M."/>
        </authorList>
    </citation>
    <scope>NUCLEOTIDE SEQUENCE [LARGE SCALE GENOMIC DNA]</scope>
    <source>
        <strain evidence="1 2">BGMRC2036</strain>
    </source>
</reference>
<name>A0A506UBF9_9HYPH</name>
<dbReference type="Proteomes" id="UP000318801">
    <property type="component" value="Unassembled WGS sequence"/>
</dbReference>
<gene>
    <name evidence="1" type="ORF">FJU08_09525</name>
</gene>
<protein>
    <submittedName>
        <fullName evidence="1">Uncharacterized protein</fullName>
    </submittedName>
</protein>
<evidence type="ECO:0000313" key="1">
    <source>
        <dbReference type="EMBL" id="TPW30898.1"/>
    </source>
</evidence>
<keyword evidence="2" id="KW-1185">Reference proteome</keyword>
<evidence type="ECO:0000313" key="2">
    <source>
        <dbReference type="Proteomes" id="UP000318801"/>
    </source>
</evidence>
<dbReference type="EMBL" id="VHLG01000004">
    <property type="protein sequence ID" value="TPW30898.1"/>
    <property type="molecule type" value="Genomic_DNA"/>
</dbReference>
<dbReference type="AlphaFoldDB" id="A0A506UBF9"/>
<sequence>MRKTRDDALKQEIEGRSRALRLSIAQARDSRDDDALRQGLAELGALMIAHTWLIEGADPALAKTLETAASHGDRKSLAARAAELIAALER</sequence>
<dbReference type="RefSeq" id="WP_141148769.1">
    <property type="nucleotide sequence ID" value="NZ_VHLG01000004.1"/>
</dbReference>
<proteinExistence type="predicted"/>